<evidence type="ECO:0000313" key="4">
    <source>
        <dbReference type="Proteomes" id="UP000031516"/>
    </source>
</evidence>
<dbReference type="SMART" id="SM00271">
    <property type="entry name" value="DnaJ"/>
    <property type="match status" value="1"/>
</dbReference>
<evidence type="ECO:0000256" key="1">
    <source>
        <dbReference type="SAM" id="MobiDB-lite"/>
    </source>
</evidence>
<dbReference type="CDD" id="cd06257">
    <property type="entry name" value="DnaJ"/>
    <property type="match status" value="1"/>
</dbReference>
<reference evidence="3 4" key="1">
    <citation type="submission" date="2014-03" db="EMBL/GenBank/DDBJ databases">
        <title>The genome of Kluyveromyces dobzhanskii.</title>
        <authorList>
            <person name="Nystedt B."/>
            <person name="Astrom S."/>
        </authorList>
    </citation>
    <scope>NUCLEOTIDE SEQUENCE [LARGE SCALE GENOMIC DNA]</scope>
    <source>
        <strain evidence="3 4">CBS 2104</strain>
    </source>
</reference>
<feature type="region of interest" description="Disordered" evidence="1">
    <location>
        <begin position="429"/>
        <end position="466"/>
    </location>
</feature>
<feature type="compositionally biased region" description="Basic and acidic residues" evidence="1">
    <location>
        <begin position="345"/>
        <end position="378"/>
    </location>
</feature>
<feature type="compositionally biased region" description="Polar residues" evidence="1">
    <location>
        <begin position="379"/>
        <end position="404"/>
    </location>
</feature>
<dbReference type="GO" id="GO:0030544">
    <property type="term" value="F:Hsp70 protein binding"/>
    <property type="evidence" value="ECO:0007669"/>
    <property type="project" value="TreeGrafter"/>
</dbReference>
<organism evidence="3 4">
    <name type="scientific">Kluyveromyces dobzhanskii CBS 2104</name>
    <dbReference type="NCBI Taxonomy" id="1427455"/>
    <lineage>
        <taxon>Eukaryota</taxon>
        <taxon>Fungi</taxon>
        <taxon>Dikarya</taxon>
        <taxon>Ascomycota</taxon>
        <taxon>Saccharomycotina</taxon>
        <taxon>Saccharomycetes</taxon>
        <taxon>Saccharomycetales</taxon>
        <taxon>Saccharomycetaceae</taxon>
        <taxon>Kluyveromyces</taxon>
    </lineage>
</organism>
<dbReference type="GO" id="GO:0005789">
    <property type="term" value="C:endoplasmic reticulum membrane"/>
    <property type="evidence" value="ECO:0007669"/>
    <property type="project" value="TreeGrafter"/>
</dbReference>
<sequence length="659" mass="75473">MTGSNKSYQLDETTLYSILNLKYGASEVQIRKSYMRLARQLHPDKSKSEEAAELFKKVAHAHFILTDKKEKAKYDGKLLAKGLYDYSPRMPSSKAKQNSPFKETANKETTTAEPTNPKPRKSRPYEEQPYGFGVDSNRGPSKNIPLFKTFNAKSYQHSKKPVTPPRPKQPSENNKRATSFSYGKAENCSVPLAKNYQKEKTSSETAVRSGSRTSSSGSDSSVNVHSTTGSSEEPDVYMQNKMPRNDVNFSEHKKKFSPESPFQDPSQRHFARAKYVSGKSNRRSLSPVKNTPNSSTETLNNVRNIFNSMSDRLRHTLFGNGEHVEGEEVEDNSDLLYKDGRPFKRTKMPEKKIPTDEELEEMVKQQHEADNNDPDRQDYSSSFNLNGDNFSSVNTQDYSNTTDLPNWKEERKATRGPILEEVFEIDSENEKVEKKNENKQEDKNTLELDELEETLPTNKEPFDMRDVGDSLENYQVKRMKISSNSRRIPSRSAAGSSHAEENLQEPVNIPLPRIYKPDPISIEDFRIDLSISNIEVPEMPNSLCNVLDKTQVLDCQQKTLEFTKKMNETKGKLLQILSQRFSADEELHDKLYRAENVNRMVEAKRYDIELVTKLSELLNRQRIVCENHANLMNTMYASGLLEKSDNRNLRQNEAPRRTL</sequence>
<dbReference type="PANTHER" id="PTHR43908">
    <property type="entry name" value="AT29763P-RELATED"/>
    <property type="match status" value="1"/>
</dbReference>
<proteinExistence type="predicted"/>
<feature type="compositionally biased region" description="Basic and acidic residues" evidence="1">
    <location>
        <begin position="429"/>
        <end position="446"/>
    </location>
</feature>
<accession>A0A0A8L2I4</accession>
<gene>
    <name evidence="3" type="ORF">KLDO_g637</name>
</gene>
<evidence type="ECO:0000259" key="2">
    <source>
        <dbReference type="PROSITE" id="PS50076"/>
    </source>
</evidence>
<evidence type="ECO:0000313" key="3">
    <source>
        <dbReference type="EMBL" id="CDO92317.1"/>
    </source>
</evidence>
<dbReference type="InterPro" id="IPR001623">
    <property type="entry name" value="DnaJ_domain"/>
</dbReference>
<feature type="region of interest" description="Disordered" evidence="1">
    <location>
        <begin position="345"/>
        <end position="404"/>
    </location>
</feature>
<dbReference type="Proteomes" id="UP000031516">
    <property type="component" value="Unassembled WGS sequence"/>
</dbReference>
<dbReference type="GO" id="GO:0071218">
    <property type="term" value="P:cellular response to misfolded protein"/>
    <property type="evidence" value="ECO:0007669"/>
    <property type="project" value="TreeGrafter"/>
</dbReference>
<keyword evidence="4" id="KW-1185">Reference proteome</keyword>
<protein>
    <submittedName>
        <fullName evidence="3">WGS project CCBQ000000000 data, contig 00016</fullName>
    </submittedName>
</protein>
<comment type="caution">
    <text evidence="3">The sequence shown here is derived from an EMBL/GenBank/DDBJ whole genome shotgun (WGS) entry which is preliminary data.</text>
</comment>
<dbReference type="EMBL" id="CCBQ010000012">
    <property type="protein sequence ID" value="CDO92317.1"/>
    <property type="molecule type" value="Genomic_DNA"/>
</dbReference>
<dbReference type="SUPFAM" id="SSF46565">
    <property type="entry name" value="Chaperone J-domain"/>
    <property type="match status" value="1"/>
</dbReference>
<feature type="region of interest" description="Disordered" evidence="1">
    <location>
        <begin position="481"/>
        <end position="502"/>
    </location>
</feature>
<dbReference type="Gene3D" id="1.10.287.110">
    <property type="entry name" value="DnaJ domain"/>
    <property type="match status" value="1"/>
</dbReference>
<feature type="compositionally biased region" description="Low complexity" evidence="1">
    <location>
        <begin position="208"/>
        <end position="227"/>
    </location>
</feature>
<dbReference type="OrthoDB" id="10250354at2759"/>
<feature type="compositionally biased region" description="Polar residues" evidence="1">
    <location>
        <begin position="170"/>
        <end position="181"/>
    </location>
</feature>
<dbReference type="PRINTS" id="PR00625">
    <property type="entry name" value="JDOMAIN"/>
</dbReference>
<dbReference type="PANTHER" id="PTHR43908:SF3">
    <property type="entry name" value="AT29763P-RELATED"/>
    <property type="match status" value="1"/>
</dbReference>
<dbReference type="InterPro" id="IPR036869">
    <property type="entry name" value="J_dom_sf"/>
</dbReference>
<dbReference type="InterPro" id="IPR051100">
    <property type="entry name" value="DnaJ_subfamily_B/C"/>
</dbReference>
<dbReference type="PROSITE" id="PS50076">
    <property type="entry name" value="DNAJ_2"/>
    <property type="match status" value="1"/>
</dbReference>
<feature type="compositionally biased region" description="Polar residues" evidence="1">
    <location>
        <begin position="283"/>
        <end position="298"/>
    </location>
</feature>
<feature type="compositionally biased region" description="Low complexity" evidence="1">
    <location>
        <begin position="481"/>
        <end position="492"/>
    </location>
</feature>
<feature type="region of interest" description="Disordered" evidence="1">
    <location>
        <begin position="275"/>
        <end position="298"/>
    </location>
</feature>
<dbReference type="AlphaFoldDB" id="A0A0A8L2I4"/>
<dbReference type="Pfam" id="PF00226">
    <property type="entry name" value="DnaJ"/>
    <property type="match status" value="1"/>
</dbReference>
<name>A0A0A8L2I4_9SACH</name>
<feature type="domain" description="J" evidence="2">
    <location>
        <begin position="14"/>
        <end position="78"/>
    </location>
</feature>
<feature type="region of interest" description="Disordered" evidence="1">
    <location>
        <begin position="85"/>
        <end position="239"/>
    </location>
</feature>